<name>A0ACC6P9Q0_9BACL</name>
<reference evidence="1" key="1">
    <citation type="submission" date="2024-03" db="EMBL/GenBank/DDBJ databases">
        <title>Whole genome sequecning of epiphytes from Marcgravia umbellata leaves.</title>
        <authorList>
            <person name="Kumar G."/>
            <person name="Savka M.A."/>
        </authorList>
    </citation>
    <scope>NUCLEOTIDE SEQUENCE</scope>
    <source>
        <strain evidence="1">RIT_BL5</strain>
    </source>
</reference>
<dbReference type="Proteomes" id="UP001380953">
    <property type="component" value="Unassembled WGS sequence"/>
</dbReference>
<gene>
    <name evidence="1" type="ORF">WKI47_06905</name>
</gene>
<proteinExistence type="predicted"/>
<organism evidence="1 2">
    <name type="scientific">Saccharibacillus sacchari</name>
    <dbReference type="NCBI Taxonomy" id="456493"/>
    <lineage>
        <taxon>Bacteria</taxon>
        <taxon>Bacillati</taxon>
        <taxon>Bacillota</taxon>
        <taxon>Bacilli</taxon>
        <taxon>Bacillales</taxon>
        <taxon>Paenibacillaceae</taxon>
        <taxon>Saccharibacillus</taxon>
    </lineage>
</organism>
<evidence type="ECO:0000313" key="1">
    <source>
        <dbReference type="EMBL" id="MEJ8303646.1"/>
    </source>
</evidence>
<dbReference type="EMBL" id="JBBKAR010000022">
    <property type="protein sequence ID" value="MEJ8303646.1"/>
    <property type="molecule type" value="Genomic_DNA"/>
</dbReference>
<keyword evidence="2" id="KW-1185">Reference proteome</keyword>
<protein>
    <submittedName>
        <fullName evidence="1">Collagen binding domain-containing protein</fullName>
    </submittedName>
</protein>
<accession>A0ACC6P9Q0</accession>
<sequence length="1281" mass="136287">MNKRIGAALIAVLLVLHSLLGFGAGTANAETAAEAQPAQTAQATDNNETPSAATVNSPSSDTDSTQDTPSLENDQEAEATVQQAVYGTPQPSNILTSVSLTDDEGNPVGGDDSSDRIDPGEALNLNYRWELPNDHTYTDGSTFEFDLPSEFRIYTDIRDVPLTTGGDNGESVGAFSVSTDGHVVVTFNRFVEEYSNISGNLTVRSELKEEIVKETNQVRITFPIGDAGQVIVLYLMPKNGVLLDKTGKADDAGGKIDWTVDVNTSLQKLSSVSLSDTIPEGLTLDSASVRVYKLNVSSAGDRTQGEAVAADQYVLEGGQEASELKLAFAAESINEAYRITYSTAIGAGSQAKFTNTATLKASDREDVSASSTVTVKRGELISKSVGAYDQSTQSIDWIIGYNAGALTIPKSQALLKDRFNSGQRLVDESFKVTENATGRVLVAGTDYTVTNVAIANGKAGFDLQFANDVTTAYTITYRTTATGTVYNNDKITNTVTTGTVSKSASKNLERNLLTKTNTGVNYAAKTSSWRTIVNRDSFTMDNAVMTDTFPNGGLELVPGSVKVTDSKGTVLKEKVDYELTVPEGNRSGFTISFKGTLNGERTITYTTNFNQNWKIDRQQTNFVNKAKVTWSENGAPREREVSASFAPGTLTLQNGSKSGSYDPRTKQLTWDVKLNYNKLALDQAVLSDVIQPGQRFVEGSLTVNQMTLVNGKDSVSKGKTLDPSSYTVVYPSDANGNQLQIVFKGTTSDSFWVTFKTTVDGQIVGKSASNEATLTSANTELGSWTASVPIPGGGEYVAKTAAQQGGKIAWSVTVNKGQSYVENAKIIDTPTSNQQLDESSFRLYRAVVAANGTPSKGELLVKDRDYSLTITSGKEERFELAFAQPIREAFILEYTSTIYAADRENVSNKVSFEGTGVTTGQTDTSRSIIVRTSSGSGTGSGVRGALEVTKVDSADETKLLPGATFVLQDVNKRRPAITRTTDDAGRIMFNQLLYGSYTLTETQAPEGYKLPEEASQTVMIDSSVVQTAGVKSVQVKNEALPVTPEQPTTPPEPENPTDPGGPTQPPVDPGTPAVPETPTDPQTPVTPTNPEQPTTPPDNGNTPEQPTVPGTTQPEFPVPDDNTPVGTPEIPSTPGIPVDNGTPSTPENPEVDVPEDDTPQGTPDVPSEPDTNVPDEGTPVGTPDVPTEDPGVPVPEEPIPSGVPPVTPDAPQVDVPDNSVPQGTPPVVPGTVVPGVVVPEGEQPPTLPQTGEESKLPYVLAGAGLIAFGFWLRRRATLKNH</sequence>
<comment type="caution">
    <text evidence="1">The sequence shown here is derived from an EMBL/GenBank/DDBJ whole genome shotgun (WGS) entry which is preliminary data.</text>
</comment>
<keyword evidence="1" id="KW-0176">Collagen</keyword>
<evidence type="ECO:0000313" key="2">
    <source>
        <dbReference type="Proteomes" id="UP001380953"/>
    </source>
</evidence>